<dbReference type="EMBL" id="JACCBA010000001">
    <property type="protein sequence ID" value="NYD47597.1"/>
    <property type="molecule type" value="Genomic_DNA"/>
</dbReference>
<sequence>MDEWIQCLEQVVSRHRRRLAALTGQSEKTRQYADWAKEGHSSAIWVKYVPGEARKTVTGLGSAEQDFASEIAEVISWREDPIVYRRNYGHVEVFHGRLSCGWLGDFWSKQLLGEAQKQGLRPCVACGGEALATRRLMVAS</sequence>
<keyword evidence="2" id="KW-1185">Reference proteome</keyword>
<accession>A0A7Y9EH80</accession>
<name>A0A7Y9EH80_9ACTN</name>
<gene>
    <name evidence="1" type="ORF">BJY14_003580</name>
</gene>
<organism evidence="1 2">
    <name type="scientific">Actinomadura luteofluorescens</name>
    <dbReference type="NCBI Taxonomy" id="46163"/>
    <lineage>
        <taxon>Bacteria</taxon>
        <taxon>Bacillati</taxon>
        <taxon>Actinomycetota</taxon>
        <taxon>Actinomycetes</taxon>
        <taxon>Streptosporangiales</taxon>
        <taxon>Thermomonosporaceae</taxon>
        <taxon>Actinomadura</taxon>
    </lineage>
</organism>
<evidence type="ECO:0000313" key="2">
    <source>
        <dbReference type="Proteomes" id="UP000529783"/>
    </source>
</evidence>
<dbReference type="AlphaFoldDB" id="A0A7Y9EH80"/>
<dbReference type="RefSeq" id="WP_179844650.1">
    <property type="nucleotide sequence ID" value="NZ_JACCBA010000001.1"/>
</dbReference>
<evidence type="ECO:0000313" key="1">
    <source>
        <dbReference type="EMBL" id="NYD47597.1"/>
    </source>
</evidence>
<proteinExistence type="predicted"/>
<comment type="caution">
    <text evidence="1">The sequence shown here is derived from an EMBL/GenBank/DDBJ whole genome shotgun (WGS) entry which is preliminary data.</text>
</comment>
<dbReference type="Proteomes" id="UP000529783">
    <property type="component" value="Unassembled WGS sequence"/>
</dbReference>
<reference evidence="1 2" key="1">
    <citation type="submission" date="2020-07" db="EMBL/GenBank/DDBJ databases">
        <title>Sequencing the genomes of 1000 actinobacteria strains.</title>
        <authorList>
            <person name="Klenk H.-P."/>
        </authorList>
    </citation>
    <scope>NUCLEOTIDE SEQUENCE [LARGE SCALE GENOMIC DNA]</scope>
    <source>
        <strain evidence="1 2">DSM 40398</strain>
    </source>
</reference>
<protein>
    <submittedName>
        <fullName evidence="1">Uncharacterized protein</fullName>
    </submittedName>
</protein>